<dbReference type="WBParaSite" id="ACAC_0001098901-mRNA-1">
    <property type="protein sequence ID" value="ACAC_0001098901-mRNA-1"/>
    <property type="gene ID" value="ACAC_0001098901"/>
</dbReference>
<reference evidence="2" key="2">
    <citation type="submission" date="2017-02" db="UniProtKB">
        <authorList>
            <consortium name="WormBaseParasite"/>
        </authorList>
    </citation>
    <scope>IDENTIFICATION</scope>
</reference>
<keyword evidence="1" id="KW-1185">Reference proteome</keyword>
<name>A0A0K0DI90_ANGCA</name>
<evidence type="ECO:0000313" key="2">
    <source>
        <dbReference type="WBParaSite" id="ACAC_0001098901-mRNA-1"/>
    </source>
</evidence>
<evidence type="ECO:0000313" key="1">
    <source>
        <dbReference type="Proteomes" id="UP000035642"/>
    </source>
</evidence>
<proteinExistence type="predicted"/>
<dbReference type="AlphaFoldDB" id="A0A0K0DI90"/>
<accession>A0A0K0DI90</accession>
<dbReference type="Proteomes" id="UP000035642">
    <property type="component" value="Unassembled WGS sequence"/>
</dbReference>
<sequence>MSVSTFFIDRYRLARRARLSTRGCRFGRLTCADIPRHSRPVDQGARAAAHYMVSVDVKRTQHDLSIDKLRESVIEICIANERVLDRMNCVFR</sequence>
<reference evidence="1" key="1">
    <citation type="submission" date="2012-09" db="EMBL/GenBank/DDBJ databases">
        <authorList>
            <person name="Martin A.A."/>
        </authorList>
    </citation>
    <scope>NUCLEOTIDE SEQUENCE</scope>
</reference>
<protein>
    <submittedName>
        <fullName evidence="2">Peptidase</fullName>
    </submittedName>
</protein>
<organism evidence="1 2">
    <name type="scientific">Angiostrongylus cantonensis</name>
    <name type="common">Rat lungworm</name>
    <dbReference type="NCBI Taxonomy" id="6313"/>
    <lineage>
        <taxon>Eukaryota</taxon>
        <taxon>Metazoa</taxon>
        <taxon>Ecdysozoa</taxon>
        <taxon>Nematoda</taxon>
        <taxon>Chromadorea</taxon>
        <taxon>Rhabditida</taxon>
        <taxon>Rhabditina</taxon>
        <taxon>Rhabditomorpha</taxon>
        <taxon>Strongyloidea</taxon>
        <taxon>Metastrongylidae</taxon>
        <taxon>Angiostrongylus</taxon>
    </lineage>
</organism>